<dbReference type="Gene3D" id="1.10.10.10">
    <property type="entry name" value="Winged helix-like DNA-binding domain superfamily/Winged helix DNA-binding domain"/>
    <property type="match status" value="1"/>
</dbReference>
<dbReference type="InterPro" id="IPR011991">
    <property type="entry name" value="ArsR-like_HTH"/>
</dbReference>
<dbReference type="RefSeq" id="WP_170197617.1">
    <property type="nucleotide sequence ID" value="NZ_JABBNB010000051.1"/>
</dbReference>
<dbReference type="InterPro" id="IPR001845">
    <property type="entry name" value="HTH_ArsR_DNA-bd_dom"/>
</dbReference>
<sequence>MTDAAAFDDLIHPRQRLMICAALTQAKEMRFDLLAQALAMSAPTLSKHISRLSEAGYLDSRPDQRDSRRQWVTLTATGRAAYDGHMRALRELMA</sequence>
<name>A0A848L9H2_9ACTN</name>
<dbReference type="InterPro" id="IPR000835">
    <property type="entry name" value="HTH_MarR-typ"/>
</dbReference>
<dbReference type="GO" id="GO:0003700">
    <property type="term" value="F:DNA-binding transcription factor activity"/>
    <property type="evidence" value="ECO:0007669"/>
    <property type="project" value="InterPro"/>
</dbReference>
<dbReference type="Pfam" id="PF13601">
    <property type="entry name" value="HTH_34"/>
    <property type="match status" value="1"/>
</dbReference>
<dbReference type="AlphaFoldDB" id="A0A848L9H2"/>
<accession>A0A848L9H2</accession>
<dbReference type="SMART" id="SM00418">
    <property type="entry name" value="HTH_ARSR"/>
    <property type="match status" value="1"/>
</dbReference>
<dbReference type="PROSITE" id="PS50995">
    <property type="entry name" value="HTH_MARR_2"/>
    <property type="match status" value="1"/>
</dbReference>
<evidence type="ECO:0000313" key="2">
    <source>
        <dbReference type="EMBL" id="NMO05111.1"/>
    </source>
</evidence>
<reference evidence="2 3" key="1">
    <citation type="submission" date="2020-04" db="EMBL/GenBank/DDBJ databases">
        <title>Gordonia sp. nov. TBRC 11910.</title>
        <authorList>
            <person name="Suriyachadkun C."/>
        </authorList>
    </citation>
    <scope>NUCLEOTIDE SEQUENCE [LARGE SCALE GENOMIC DNA]</scope>
    <source>
        <strain evidence="2 3">TBRC 11910</strain>
    </source>
</reference>
<evidence type="ECO:0000313" key="3">
    <source>
        <dbReference type="Proteomes" id="UP000550729"/>
    </source>
</evidence>
<dbReference type="EMBL" id="JABBNB010000051">
    <property type="protein sequence ID" value="NMO05111.1"/>
    <property type="molecule type" value="Genomic_DNA"/>
</dbReference>
<gene>
    <name evidence="2" type="ORF">HH308_28220</name>
</gene>
<organism evidence="2 3">
    <name type="scientific">Gordonia asplenii</name>
    <dbReference type="NCBI Taxonomy" id="2725283"/>
    <lineage>
        <taxon>Bacteria</taxon>
        <taxon>Bacillati</taxon>
        <taxon>Actinomycetota</taxon>
        <taxon>Actinomycetes</taxon>
        <taxon>Mycobacteriales</taxon>
        <taxon>Gordoniaceae</taxon>
        <taxon>Gordonia</taxon>
    </lineage>
</organism>
<comment type="caution">
    <text evidence="2">The sequence shown here is derived from an EMBL/GenBank/DDBJ whole genome shotgun (WGS) entry which is preliminary data.</text>
</comment>
<dbReference type="InterPro" id="IPR036390">
    <property type="entry name" value="WH_DNA-bd_sf"/>
</dbReference>
<keyword evidence="3" id="KW-1185">Reference proteome</keyword>
<dbReference type="PANTHER" id="PTHR37318:SF1">
    <property type="entry name" value="BSL7504 PROTEIN"/>
    <property type="match status" value="1"/>
</dbReference>
<dbReference type="SUPFAM" id="SSF46785">
    <property type="entry name" value="Winged helix' DNA-binding domain"/>
    <property type="match status" value="1"/>
</dbReference>
<dbReference type="PANTHER" id="PTHR37318">
    <property type="entry name" value="BSL7504 PROTEIN"/>
    <property type="match status" value="1"/>
</dbReference>
<dbReference type="InterPro" id="IPR027395">
    <property type="entry name" value="WH_DNA-bd_dom"/>
</dbReference>
<feature type="domain" description="HTH marR-type" evidence="1">
    <location>
        <begin position="1"/>
        <end position="94"/>
    </location>
</feature>
<protein>
    <submittedName>
        <fullName evidence="2">Helix-turn-helix domain-containing protein</fullName>
    </submittedName>
</protein>
<evidence type="ECO:0000259" key="1">
    <source>
        <dbReference type="PROSITE" id="PS50995"/>
    </source>
</evidence>
<proteinExistence type="predicted"/>
<dbReference type="InterPro" id="IPR036388">
    <property type="entry name" value="WH-like_DNA-bd_sf"/>
</dbReference>
<dbReference type="Proteomes" id="UP000550729">
    <property type="component" value="Unassembled WGS sequence"/>
</dbReference>
<dbReference type="CDD" id="cd00090">
    <property type="entry name" value="HTH_ARSR"/>
    <property type="match status" value="1"/>
</dbReference>